<evidence type="ECO:0000256" key="1">
    <source>
        <dbReference type="SAM" id="MobiDB-lite"/>
    </source>
</evidence>
<feature type="chain" id="PRO_5042163327" evidence="3">
    <location>
        <begin position="23"/>
        <end position="265"/>
    </location>
</feature>
<evidence type="ECO:0000313" key="4">
    <source>
        <dbReference type="EMBL" id="KAJ5568990.1"/>
    </source>
</evidence>
<evidence type="ECO:0000256" key="2">
    <source>
        <dbReference type="SAM" id="Phobius"/>
    </source>
</evidence>
<gene>
    <name evidence="4" type="ORF">N7450_011476</name>
</gene>
<keyword evidence="2" id="KW-0472">Membrane</keyword>
<organism evidence="4 5">
    <name type="scientific">Penicillium hetheringtonii</name>
    <dbReference type="NCBI Taxonomy" id="911720"/>
    <lineage>
        <taxon>Eukaryota</taxon>
        <taxon>Fungi</taxon>
        <taxon>Dikarya</taxon>
        <taxon>Ascomycota</taxon>
        <taxon>Pezizomycotina</taxon>
        <taxon>Eurotiomycetes</taxon>
        <taxon>Eurotiomycetidae</taxon>
        <taxon>Eurotiales</taxon>
        <taxon>Aspergillaceae</taxon>
        <taxon>Penicillium</taxon>
    </lineage>
</organism>
<feature type="signal peptide" evidence="3">
    <location>
        <begin position="1"/>
        <end position="22"/>
    </location>
</feature>
<proteinExistence type="predicted"/>
<sequence>MQFPRFTTFSPCAVGLLGFILAHVELGKSSSGEISAAQGETGFMGWYVVGSTSVQALTDPETWGTSGDYAAGCDATSSTCVYATACESNTLFYNDGKYLDCNDCQTMTIQQSYPFGTPTATNLFCAQNWPAHTIYREYPTAALSTSSLAVSTVSTINTSSVTVSSTSASTTSSPATSSPPATGHSSSSKAWIAGAVIGTVAASASVAGLIWWFKSREGGEVQAAQHASLVEASNSDIPHPPAPAQELDASEPRAVFEMSSGNRYK</sequence>
<keyword evidence="5" id="KW-1185">Reference proteome</keyword>
<accession>A0AAD6DA36</accession>
<dbReference type="AlphaFoldDB" id="A0AAD6DA36"/>
<feature type="region of interest" description="Disordered" evidence="1">
    <location>
        <begin position="163"/>
        <end position="187"/>
    </location>
</feature>
<protein>
    <submittedName>
        <fullName evidence="4">Uncharacterized protein</fullName>
    </submittedName>
</protein>
<dbReference type="EMBL" id="JAQJAC010000010">
    <property type="protein sequence ID" value="KAJ5568990.1"/>
    <property type="molecule type" value="Genomic_DNA"/>
</dbReference>
<keyword evidence="2" id="KW-1133">Transmembrane helix</keyword>
<comment type="caution">
    <text evidence="4">The sequence shown here is derived from an EMBL/GenBank/DDBJ whole genome shotgun (WGS) entry which is preliminary data.</text>
</comment>
<keyword evidence="3" id="KW-0732">Signal</keyword>
<evidence type="ECO:0000256" key="3">
    <source>
        <dbReference type="SAM" id="SignalP"/>
    </source>
</evidence>
<reference evidence="4 5" key="1">
    <citation type="journal article" date="2023" name="IMA Fungus">
        <title>Comparative genomic study of the Penicillium genus elucidates a diverse pangenome and 15 lateral gene transfer events.</title>
        <authorList>
            <person name="Petersen C."/>
            <person name="Sorensen T."/>
            <person name="Nielsen M.R."/>
            <person name="Sondergaard T.E."/>
            <person name="Sorensen J.L."/>
            <person name="Fitzpatrick D.A."/>
            <person name="Frisvad J.C."/>
            <person name="Nielsen K.L."/>
        </authorList>
    </citation>
    <scope>NUCLEOTIDE SEQUENCE [LARGE SCALE GENOMIC DNA]</scope>
    <source>
        <strain evidence="4 5">IBT 29057</strain>
    </source>
</reference>
<feature type="transmembrane region" description="Helical" evidence="2">
    <location>
        <begin position="190"/>
        <end position="213"/>
    </location>
</feature>
<feature type="region of interest" description="Disordered" evidence="1">
    <location>
        <begin position="226"/>
        <end position="265"/>
    </location>
</feature>
<evidence type="ECO:0000313" key="5">
    <source>
        <dbReference type="Proteomes" id="UP001216150"/>
    </source>
</evidence>
<name>A0AAD6DA36_9EURO</name>
<keyword evidence="2" id="KW-0812">Transmembrane</keyword>
<dbReference type="Proteomes" id="UP001216150">
    <property type="component" value="Unassembled WGS sequence"/>
</dbReference>